<evidence type="ECO:0000313" key="5">
    <source>
        <dbReference type="Proteomes" id="UP001465755"/>
    </source>
</evidence>
<feature type="compositionally biased region" description="Basic and acidic residues" evidence="2">
    <location>
        <begin position="36"/>
        <end position="61"/>
    </location>
</feature>
<comment type="similarity">
    <text evidence="1">Belongs to the KRI1 family.</text>
</comment>
<keyword evidence="5" id="KW-1185">Reference proteome</keyword>
<feature type="region of interest" description="Disordered" evidence="2">
    <location>
        <begin position="393"/>
        <end position="426"/>
    </location>
</feature>
<reference evidence="4 5" key="1">
    <citation type="journal article" date="2024" name="Nat. Commun.">
        <title>Phylogenomics reveals the evolutionary origins of lichenization in chlorophyte algae.</title>
        <authorList>
            <person name="Puginier C."/>
            <person name="Libourel C."/>
            <person name="Otte J."/>
            <person name="Skaloud P."/>
            <person name="Haon M."/>
            <person name="Grisel S."/>
            <person name="Petersen M."/>
            <person name="Berrin J.G."/>
            <person name="Delaux P.M."/>
            <person name="Dal Grande F."/>
            <person name="Keller J."/>
        </authorList>
    </citation>
    <scope>NUCLEOTIDE SEQUENCE [LARGE SCALE GENOMIC DNA]</scope>
    <source>
        <strain evidence="4 5">SAG 2036</strain>
    </source>
</reference>
<evidence type="ECO:0000313" key="4">
    <source>
        <dbReference type="EMBL" id="KAK9788131.1"/>
    </source>
</evidence>
<feature type="region of interest" description="Disordered" evidence="2">
    <location>
        <begin position="291"/>
        <end position="342"/>
    </location>
</feature>
<dbReference type="GO" id="GO:0000447">
    <property type="term" value="P:endonucleolytic cleavage in ITS1 to separate SSU-rRNA from 5.8S rRNA and LSU-rRNA from tricistronic rRNA transcript (SSU-rRNA, 5.8S rRNA, LSU-rRNA)"/>
    <property type="evidence" value="ECO:0007669"/>
    <property type="project" value="TreeGrafter"/>
</dbReference>
<feature type="domain" description="Kri1-like C-terminal" evidence="3">
    <location>
        <begin position="453"/>
        <end position="517"/>
    </location>
</feature>
<accession>A0AAW1NPL3</accession>
<feature type="compositionally biased region" description="Basic and acidic residues" evidence="2">
    <location>
        <begin position="124"/>
        <end position="141"/>
    </location>
</feature>
<feature type="compositionally biased region" description="Basic and acidic residues" evidence="2">
    <location>
        <begin position="306"/>
        <end position="337"/>
    </location>
</feature>
<protein>
    <recommendedName>
        <fullName evidence="3">Kri1-like C-terminal domain-containing protein</fullName>
    </recommendedName>
</protein>
<dbReference type="Pfam" id="PF12936">
    <property type="entry name" value="Kri1_C"/>
    <property type="match status" value="1"/>
</dbReference>
<feature type="region of interest" description="Disordered" evidence="2">
    <location>
        <begin position="36"/>
        <end position="87"/>
    </location>
</feature>
<dbReference type="EMBL" id="JALJOQ010000234">
    <property type="protein sequence ID" value="KAK9788131.1"/>
    <property type="molecule type" value="Genomic_DNA"/>
</dbReference>
<feature type="compositionally biased region" description="Basic and acidic residues" evidence="2">
    <location>
        <begin position="161"/>
        <end position="175"/>
    </location>
</feature>
<dbReference type="InterPro" id="IPR024626">
    <property type="entry name" value="Kri1-like_C"/>
</dbReference>
<dbReference type="InterPro" id="IPR018034">
    <property type="entry name" value="Kri1"/>
</dbReference>
<feature type="region of interest" description="Disordered" evidence="2">
    <location>
        <begin position="105"/>
        <end position="179"/>
    </location>
</feature>
<dbReference type="Proteomes" id="UP001465755">
    <property type="component" value="Unassembled WGS sequence"/>
</dbReference>
<proteinExistence type="inferred from homology"/>
<dbReference type="PANTHER" id="PTHR14490">
    <property type="entry name" value="ZINC FINGER, ZZ TYPE"/>
    <property type="match status" value="1"/>
</dbReference>
<evidence type="ECO:0000259" key="3">
    <source>
        <dbReference type="Pfam" id="PF12936"/>
    </source>
</evidence>
<dbReference type="GO" id="GO:0030686">
    <property type="term" value="C:90S preribosome"/>
    <property type="evidence" value="ECO:0007669"/>
    <property type="project" value="TreeGrafter"/>
</dbReference>
<dbReference type="GO" id="GO:0005730">
    <property type="term" value="C:nucleolus"/>
    <property type="evidence" value="ECO:0007669"/>
    <property type="project" value="TreeGrafter"/>
</dbReference>
<feature type="compositionally biased region" description="Acidic residues" evidence="2">
    <location>
        <begin position="71"/>
        <end position="83"/>
    </location>
</feature>
<gene>
    <name evidence="4" type="ORF">WJX73_002256</name>
</gene>
<evidence type="ECO:0000256" key="1">
    <source>
        <dbReference type="ARBA" id="ARBA00007473"/>
    </source>
</evidence>
<feature type="compositionally biased region" description="Low complexity" evidence="2">
    <location>
        <begin position="110"/>
        <end position="120"/>
    </location>
</feature>
<name>A0AAW1NPL3_9CHLO</name>
<dbReference type="PANTHER" id="PTHR14490:SF5">
    <property type="entry name" value="PROTEIN KRI1 HOMOLOG"/>
    <property type="match status" value="1"/>
</dbReference>
<comment type="caution">
    <text evidence="4">The sequence shown here is derived from an EMBL/GenBank/DDBJ whole genome shotgun (WGS) entry which is preliminary data.</text>
</comment>
<dbReference type="Pfam" id="PF05178">
    <property type="entry name" value="Kri1"/>
    <property type="match status" value="1"/>
</dbReference>
<organism evidence="4 5">
    <name type="scientific">Symbiochloris irregularis</name>
    <dbReference type="NCBI Taxonomy" id="706552"/>
    <lineage>
        <taxon>Eukaryota</taxon>
        <taxon>Viridiplantae</taxon>
        <taxon>Chlorophyta</taxon>
        <taxon>core chlorophytes</taxon>
        <taxon>Trebouxiophyceae</taxon>
        <taxon>Trebouxiales</taxon>
        <taxon>Trebouxiaceae</taxon>
        <taxon>Symbiochloris</taxon>
    </lineage>
</organism>
<dbReference type="AlphaFoldDB" id="A0AAW1NPL3"/>
<feature type="compositionally biased region" description="Acidic residues" evidence="2">
    <location>
        <begin position="393"/>
        <end position="419"/>
    </location>
</feature>
<evidence type="ECO:0000256" key="2">
    <source>
        <dbReference type="SAM" id="MobiDB-lite"/>
    </source>
</evidence>
<sequence length="520" mass="58427">MPKQKPEADSLFDGDPDDLQFGFNKEFAARLEHNKKREELHRLKEKHPELAARLERQDRQVQPELSGSQTSEEESSEDEEDEGLSSLAADRKFLRLLARIRQGDRSLYTDDAAADASSSSNEDEAGHENTRGQPKRLKDVLGEQAAAGVFSDSDDDISDSEEVRRAKEEKQREDSTYVQQQEELKNAFLQAAENSEAEPGQENFGGMLLKTSAAENAQRMQIRSQLVNQVYGSEQPLSKDDQFLKSFLLNEGWKDNDEHGIDEEAELDEDEAFEQAAEQFEAQYNFRFQEEGADRIRGHPRVPEGTVRRVDETRKRARERQAERRQAQQAQHAEEVKRLKRIHKQGVQDRLAKIQEVAGSKAPTREVMDKLMAGDFDPDQFDAAMATAFGDDYYEGEGEEGSGIEDMDFGDEGEEDDLPGADGSHGFRAMQERLQGQPGGAAAAEAVQRGTAEIQSLMQQYDALDYEDLVGGVATKFRYRTVPKADYGLDIAEVLQLPDKDLNQVVGLKRLAPYRDDGGT</sequence>